<organism evidence="2 3">
    <name type="scientific">Bifiguratus adelaidae</name>
    <dbReference type="NCBI Taxonomy" id="1938954"/>
    <lineage>
        <taxon>Eukaryota</taxon>
        <taxon>Fungi</taxon>
        <taxon>Fungi incertae sedis</taxon>
        <taxon>Mucoromycota</taxon>
        <taxon>Mucoromycotina</taxon>
        <taxon>Endogonomycetes</taxon>
        <taxon>Endogonales</taxon>
        <taxon>Endogonales incertae sedis</taxon>
        <taxon>Bifiguratus</taxon>
    </lineage>
</organism>
<dbReference type="InterPro" id="IPR029058">
    <property type="entry name" value="AB_hydrolase_fold"/>
</dbReference>
<sequence>MQHSSEQACCSIPPVDSNYKAVGTVKRLGDMDVYMVGSTTSNRAIIVLYDVYGFHKNTKQFCDRLAEAGNVQVAMPDFFRGKPWLASNAGNREALVKWVTQVGTREKCMPDLNAVKSMLQKQGVNQIGLVGFCWGAKIAVQATGESKDYAAAALIHPSFISIDDAKSAQAPVMVLATKDEPDMTEYMEQLYAKPFGSKCTFTRFEDMHHGFAAARGDWENKEQNKRATEAIRLTVDFFRNNL</sequence>
<protein>
    <recommendedName>
        <fullName evidence="1">Dienelactone hydrolase domain-containing protein</fullName>
    </recommendedName>
</protein>
<name>A0A261XW89_9FUNG</name>
<reference evidence="2 3" key="1">
    <citation type="journal article" date="2017" name="Mycologia">
        <title>Bifiguratus adelaidae, gen. et sp. nov., a new member of Mucoromycotina in endophytic and soil-dwelling habitats.</title>
        <authorList>
            <person name="Torres-Cruz T.J."/>
            <person name="Billingsley Tobias T.L."/>
            <person name="Almatruk M."/>
            <person name="Hesse C."/>
            <person name="Kuske C.R."/>
            <person name="Desiro A."/>
            <person name="Benucci G.M."/>
            <person name="Bonito G."/>
            <person name="Stajich J.E."/>
            <person name="Dunlap C."/>
            <person name="Arnold A.E."/>
            <person name="Porras-Alfaro A."/>
        </authorList>
    </citation>
    <scope>NUCLEOTIDE SEQUENCE [LARGE SCALE GENOMIC DNA]</scope>
    <source>
        <strain evidence="2 3">AZ0501</strain>
    </source>
</reference>
<evidence type="ECO:0000313" key="3">
    <source>
        <dbReference type="Proteomes" id="UP000242875"/>
    </source>
</evidence>
<dbReference type="Gene3D" id="3.40.50.1820">
    <property type="entry name" value="alpha/beta hydrolase"/>
    <property type="match status" value="1"/>
</dbReference>
<feature type="domain" description="Dienelactone hydrolase" evidence="1">
    <location>
        <begin position="31"/>
        <end position="240"/>
    </location>
</feature>
<dbReference type="OrthoDB" id="17560at2759"/>
<accession>A0A261XW89</accession>
<dbReference type="SUPFAM" id="SSF53474">
    <property type="entry name" value="alpha/beta-Hydrolases"/>
    <property type="match status" value="1"/>
</dbReference>
<keyword evidence="3" id="KW-1185">Reference proteome</keyword>
<dbReference type="InterPro" id="IPR002925">
    <property type="entry name" value="Dienelactn_hydro"/>
</dbReference>
<proteinExistence type="predicted"/>
<dbReference type="PANTHER" id="PTHR47668">
    <property type="entry name" value="DIENELACTONE HYDROLASE FAMILY PROTEIN (AFU_ORTHOLOGUE AFUA_6G01940)"/>
    <property type="match status" value="1"/>
</dbReference>
<dbReference type="PANTHER" id="PTHR47668:SF1">
    <property type="entry name" value="DIENELACTONE HYDROLASE DOMAIN-CONTAINING PROTEIN-RELATED"/>
    <property type="match status" value="1"/>
</dbReference>
<evidence type="ECO:0000259" key="1">
    <source>
        <dbReference type="Pfam" id="PF01738"/>
    </source>
</evidence>
<evidence type="ECO:0000313" key="2">
    <source>
        <dbReference type="EMBL" id="OZJ02613.1"/>
    </source>
</evidence>
<gene>
    <name evidence="2" type="ORF">BZG36_04286</name>
</gene>
<dbReference type="AlphaFoldDB" id="A0A261XW89"/>
<dbReference type="EMBL" id="MVBO01000140">
    <property type="protein sequence ID" value="OZJ02613.1"/>
    <property type="molecule type" value="Genomic_DNA"/>
</dbReference>
<dbReference type="Proteomes" id="UP000242875">
    <property type="component" value="Unassembled WGS sequence"/>
</dbReference>
<comment type="caution">
    <text evidence="2">The sequence shown here is derived from an EMBL/GenBank/DDBJ whole genome shotgun (WGS) entry which is preliminary data.</text>
</comment>
<dbReference type="GO" id="GO:0016787">
    <property type="term" value="F:hydrolase activity"/>
    <property type="evidence" value="ECO:0007669"/>
    <property type="project" value="InterPro"/>
</dbReference>
<dbReference type="Pfam" id="PF01738">
    <property type="entry name" value="DLH"/>
    <property type="match status" value="1"/>
</dbReference>